<protein>
    <submittedName>
        <fullName evidence="4">Uncharacterized protein LOC108810426 isoform X1</fullName>
    </submittedName>
</protein>
<dbReference type="OrthoDB" id="45365at2759"/>
<dbReference type="RefSeq" id="XP_018438041.1">
    <property type="nucleotide sequence ID" value="XM_018582539.2"/>
</dbReference>
<dbReference type="Gene3D" id="3.80.10.10">
    <property type="entry name" value="Ribonuclease Inhibitor"/>
    <property type="match status" value="1"/>
</dbReference>
<evidence type="ECO:0000313" key="4">
    <source>
        <dbReference type="RefSeq" id="XP_018438041.1"/>
    </source>
</evidence>
<dbReference type="InterPro" id="IPR044832">
    <property type="entry name" value="NRP-like"/>
</dbReference>
<evidence type="ECO:0000256" key="1">
    <source>
        <dbReference type="SAM" id="MobiDB-lite"/>
    </source>
</evidence>
<evidence type="ECO:0000313" key="3">
    <source>
        <dbReference type="Proteomes" id="UP000504610"/>
    </source>
</evidence>
<dbReference type="PROSITE" id="PS51222">
    <property type="entry name" value="DCD"/>
    <property type="match status" value="1"/>
</dbReference>
<dbReference type="KEGG" id="rsz:108810426"/>
<feature type="compositionally biased region" description="Acidic residues" evidence="1">
    <location>
        <begin position="783"/>
        <end position="840"/>
    </location>
</feature>
<keyword evidence="3" id="KW-1185">Reference proteome</keyword>
<accession>A0A6J0JSJ9</accession>
<gene>
    <name evidence="4" type="primary">LOC108810426</name>
</gene>
<feature type="region of interest" description="Disordered" evidence="1">
    <location>
        <begin position="783"/>
        <end position="846"/>
    </location>
</feature>
<feature type="domain" description="DCD" evidence="2">
    <location>
        <begin position="31"/>
        <end position="168"/>
    </location>
</feature>
<dbReference type="SUPFAM" id="SSF52047">
    <property type="entry name" value="RNI-like"/>
    <property type="match status" value="1"/>
</dbReference>
<dbReference type="InterPro" id="IPR013989">
    <property type="entry name" value="Dev_and_cell_death_domain"/>
</dbReference>
<dbReference type="SMART" id="SM00767">
    <property type="entry name" value="DCD"/>
    <property type="match status" value="1"/>
</dbReference>
<proteinExistence type="predicted"/>
<dbReference type="PANTHER" id="PTHR46034:SF23">
    <property type="entry name" value="DCD (DEVELOPMENT AND CELL DEATH) DOMAIN PROTEIN"/>
    <property type="match status" value="1"/>
</dbReference>
<sequence length="858" mass="97046">MGAGRMKETYTLAPDSLNTYVNWSVRNLEKRDLCGVIFGCKFSTIKEECYAEKLFGLPAAHMAYIKNIDPGLTLFLFNYSDRTLHGIFEAASEGQLNIDHKTWSPNGTDPSPYPAQVKMQVGVIADNYKDEKMFWFELDRDQTSKLLRMFSPPSPYVRASSLVEIGDVGATRVDKWSSLFKSSDDSGFLEAVSRFSESILEGLNMILEDPSDSFNSCGTRGGQLNIDLKAWSPNGTDPSPPYPAQVKMQVRGIPPHNAEAKKRMLLEGGSDPNAGDNSKEQKISVMERLVSKDQTEDWSILVHAGRCCGVDPGEGDIFICNVTFNDDPREDDNLRYDDLRAPDVEVYLGINSTREESIIGYLNTLTQPQLDFLSPIRVSGKITLAHSAYSTLRFSGYRYGHQLQIQPTLPMDKIWRLNVDLTTKIMSNIGRCADVARVELISKMFGVAGHNPSVYENVNLSNHAASQELTALMCMRRAAGKIRSFEIGLPGRTTPNYLYTRRVLRPFQYLGGLLTKLSLFGLPQLSSTEDLQPIFARCPLLTEFQQKNVSMYNTDPMPVNMVLQSVTEHCKSLEVLVYDNSDGPDWPRMGIDNITSLAFVGTCTRVKNLSLCGVTVPEEVMRVILEGLGRLEKLDLSVSRGFTGSFLFDAADDTKILRVIKLEHCYDLEEVQLRLFFLRLREGNYPNMRNIVVKSGTTWGDTLTAGFETRIGVADLLLERAIEIDATFEYANQEPEAWDDFFEEVNDQEAPNELNQEELMDGHEAQNELNQEELMDEEVEAMEEELFDEDDDSETDEEDDSILDDQEAQNELNQEELMDEEVEAMEEELFDEDDDSETDEEHNPIDHANRMQYIYWWG</sequence>
<dbReference type="PANTHER" id="PTHR46034">
    <property type="match status" value="1"/>
</dbReference>
<evidence type="ECO:0000259" key="2">
    <source>
        <dbReference type="PROSITE" id="PS51222"/>
    </source>
</evidence>
<name>A0A6J0JSJ9_RAPSA</name>
<organism evidence="3 4">
    <name type="scientific">Raphanus sativus</name>
    <name type="common">Radish</name>
    <name type="synonym">Raphanus raphanistrum var. sativus</name>
    <dbReference type="NCBI Taxonomy" id="3726"/>
    <lineage>
        <taxon>Eukaryota</taxon>
        <taxon>Viridiplantae</taxon>
        <taxon>Streptophyta</taxon>
        <taxon>Embryophyta</taxon>
        <taxon>Tracheophyta</taxon>
        <taxon>Spermatophyta</taxon>
        <taxon>Magnoliopsida</taxon>
        <taxon>eudicotyledons</taxon>
        <taxon>Gunneridae</taxon>
        <taxon>Pentapetalae</taxon>
        <taxon>rosids</taxon>
        <taxon>malvids</taxon>
        <taxon>Brassicales</taxon>
        <taxon>Brassicaceae</taxon>
        <taxon>Brassiceae</taxon>
        <taxon>Raphanus</taxon>
    </lineage>
</organism>
<dbReference type="InterPro" id="IPR032675">
    <property type="entry name" value="LRR_dom_sf"/>
</dbReference>
<dbReference type="AlphaFoldDB" id="A0A6J0JSJ9"/>
<dbReference type="GeneID" id="108810426"/>
<dbReference type="GO" id="GO:0034976">
    <property type="term" value="P:response to endoplasmic reticulum stress"/>
    <property type="evidence" value="ECO:0007669"/>
    <property type="project" value="InterPro"/>
</dbReference>
<dbReference type="Pfam" id="PF10539">
    <property type="entry name" value="Dev_Cell_Death"/>
    <property type="match status" value="1"/>
</dbReference>
<dbReference type="Proteomes" id="UP000504610">
    <property type="component" value="Unplaced"/>
</dbReference>
<reference evidence="4" key="1">
    <citation type="submission" date="2025-08" db="UniProtKB">
        <authorList>
            <consortium name="RefSeq"/>
        </authorList>
    </citation>
    <scope>IDENTIFICATION</scope>
    <source>
        <tissue evidence="4">Leaf</tissue>
    </source>
</reference>